<evidence type="ECO:0000256" key="2">
    <source>
        <dbReference type="ARBA" id="ARBA00022598"/>
    </source>
</evidence>
<evidence type="ECO:0000259" key="3">
    <source>
        <dbReference type="PROSITE" id="PS50160"/>
    </source>
</evidence>
<dbReference type="Proteomes" id="UP000276128">
    <property type="component" value="Unassembled WGS sequence"/>
</dbReference>
<dbReference type="GO" id="GO:0003910">
    <property type="term" value="F:DNA ligase (ATP) activity"/>
    <property type="evidence" value="ECO:0007669"/>
    <property type="project" value="InterPro"/>
</dbReference>
<dbReference type="EMBL" id="RXHU01000107">
    <property type="protein sequence ID" value="RTE03061.1"/>
    <property type="molecule type" value="Genomic_DNA"/>
</dbReference>
<keyword evidence="5" id="KW-1185">Reference proteome</keyword>
<evidence type="ECO:0000313" key="5">
    <source>
        <dbReference type="Proteomes" id="UP000276128"/>
    </source>
</evidence>
<sequence>MKPYEAKNNKPFNSKHHIAEQKLDGVRVIVSQMDRLYVYTKYQELITHKFPELLQSPLPQGTVLDGELMVLDDQGKPDFEAMTARYYSRKNLRPVVFYAFDILRYKGIDVTHLPLLKRKQYLDEAFTETANFKKIPIFEGLATSYFEEMCRQGLEGIVIKSIKENSIYQQGKRSQVWQKVTNWTHADVYVSGYRKNNFALLASIDGPNGDKLPVGVIEHGVKPEHRLAIERVKGRLVYKEDEHFAYMEPVIMANIKTKAWSRSGRLRSPVFQTFVI</sequence>
<keyword evidence="2 4" id="KW-0436">Ligase</keyword>
<evidence type="ECO:0000313" key="4">
    <source>
        <dbReference type="EMBL" id="RTE03061.1"/>
    </source>
</evidence>
<dbReference type="PROSITE" id="PS50160">
    <property type="entry name" value="DNA_LIGASE_A3"/>
    <property type="match status" value="1"/>
</dbReference>
<dbReference type="GO" id="GO:0005524">
    <property type="term" value="F:ATP binding"/>
    <property type="evidence" value="ECO:0007669"/>
    <property type="project" value="InterPro"/>
</dbReference>
<dbReference type="InterPro" id="IPR012310">
    <property type="entry name" value="DNA_ligase_ATP-dep_cent"/>
</dbReference>
<protein>
    <submittedName>
        <fullName evidence="4">DNA ligase</fullName>
    </submittedName>
</protein>
<dbReference type="OrthoDB" id="5503604at2"/>
<dbReference type="SUPFAM" id="SSF56091">
    <property type="entry name" value="DNA ligase/mRNA capping enzyme, catalytic domain"/>
    <property type="match status" value="1"/>
</dbReference>
<dbReference type="AlphaFoldDB" id="A0A3S0A047"/>
<reference evidence="4 5" key="1">
    <citation type="submission" date="2018-12" db="EMBL/GenBank/DDBJ databases">
        <title>Bacillus ochoae sp. nov., Paenibacillus whitsoniae sp. nov., Paenibacillus spiritus sp. nov. Isolated from the Mars Exploration Rover during spacecraft assembly.</title>
        <authorList>
            <person name="Seuylemezian A."/>
            <person name="Vaishampayan P."/>
        </authorList>
    </citation>
    <scope>NUCLEOTIDE SEQUENCE [LARGE SCALE GENOMIC DNA]</scope>
    <source>
        <strain evidence="4 5">MER 54</strain>
    </source>
</reference>
<dbReference type="Gene3D" id="3.30.470.30">
    <property type="entry name" value="DNA ligase/mRNA capping enzyme"/>
    <property type="match status" value="1"/>
</dbReference>
<feature type="domain" description="ATP-dependent DNA ligase family profile" evidence="3">
    <location>
        <begin position="95"/>
        <end position="180"/>
    </location>
</feature>
<dbReference type="Pfam" id="PF01068">
    <property type="entry name" value="DNA_ligase_A_M"/>
    <property type="match status" value="1"/>
</dbReference>
<comment type="similarity">
    <text evidence="1">Belongs to the ATP-dependent DNA ligase family.</text>
</comment>
<name>A0A3S0A047_9BACL</name>
<comment type="caution">
    <text evidence="4">The sequence shown here is derived from an EMBL/GenBank/DDBJ whole genome shotgun (WGS) entry which is preliminary data.</text>
</comment>
<gene>
    <name evidence="4" type="ORF">EJQ19_28425</name>
</gene>
<proteinExistence type="inferred from homology"/>
<dbReference type="GO" id="GO:0006310">
    <property type="term" value="P:DNA recombination"/>
    <property type="evidence" value="ECO:0007669"/>
    <property type="project" value="InterPro"/>
</dbReference>
<dbReference type="Gene3D" id="3.30.1490.70">
    <property type="match status" value="1"/>
</dbReference>
<dbReference type="GO" id="GO:0006281">
    <property type="term" value="P:DNA repair"/>
    <property type="evidence" value="ECO:0007669"/>
    <property type="project" value="InterPro"/>
</dbReference>
<dbReference type="InterPro" id="IPR050191">
    <property type="entry name" value="ATP-dep_DNA_ligase"/>
</dbReference>
<evidence type="ECO:0000256" key="1">
    <source>
        <dbReference type="ARBA" id="ARBA00007572"/>
    </source>
</evidence>
<dbReference type="PANTHER" id="PTHR45674">
    <property type="entry name" value="DNA LIGASE 1/3 FAMILY MEMBER"/>
    <property type="match status" value="1"/>
</dbReference>
<accession>A0A3S0A047</accession>
<dbReference type="PANTHER" id="PTHR45674:SF4">
    <property type="entry name" value="DNA LIGASE 1"/>
    <property type="match status" value="1"/>
</dbReference>
<organism evidence="4 5">
    <name type="scientific">Paenibacillus whitsoniae</name>
    <dbReference type="NCBI Taxonomy" id="2496558"/>
    <lineage>
        <taxon>Bacteria</taxon>
        <taxon>Bacillati</taxon>
        <taxon>Bacillota</taxon>
        <taxon>Bacilli</taxon>
        <taxon>Bacillales</taxon>
        <taxon>Paenibacillaceae</taxon>
        <taxon>Paenibacillus</taxon>
    </lineage>
</organism>